<dbReference type="Gene3D" id="2.80.10.50">
    <property type="match status" value="1"/>
</dbReference>
<evidence type="ECO:0000256" key="1">
    <source>
        <dbReference type="ARBA" id="ARBA00004071"/>
    </source>
</evidence>
<gene>
    <name evidence="10" type="ORF">V2S66_32210</name>
</gene>
<feature type="chain" id="PRO_5045609169" description="alpha-L-fucosidase" evidence="7">
    <location>
        <begin position="30"/>
        <end position="688"/>
    </location>
</feature>
<dbReference type="CDD" id="cd00161">
    <property type="entry name" value="beta-trefoil_Ricin-like"/>
    <property type="match status" value="1"/>
</dbReference>
<evidence type="ECO:0000256" key="7">
    <source>
        <dbReference type="SAM" id="SignalP"/>
    </source>
</evidence>
<dbReference type="Pfam" id="PF01120">
    <property type="entry name" value="Alpha_L_fucos"/>
    <property type="match status" value="1"/>
</dbReference>
<dbReference type="SUPFAM" id="SSF49695">
    <property type="entry name" value="gamma-Crystallin-like"/>
    <property type="match status" value="1"/>
</dbReference>
<protein>
    <recommendedName>
        <fullName evidence="3">alpha-L-fucosidase</fullName>
        <ecNumber evidence="3">3.2.1.51</ecNumber>
    </recommendedName>
</protein>
<keyword evidence="11" id="KW-1185">Reference proteome</keyword>
<proteinExistence type="inferred from homology"/>
<feature type="domain" description="Glycoside hydrolase family 29 N-terminal" evidence="8">
    <location>
        <begin position="44"/>
        <end position="363"/>
    </location>
</feature>
<dbReference type="Proteomes" id="UP001344658">
    <property type="component" value="Unassembled WGS sequence"/>
</dbReference>
<evidence type="ECO:0000313" key="10">
    <source>
        <dbReference type="EMBL" id="MEE4546615.1"/>
    </source>
</evidence>
<comment type="caution">
    <text evidence="10">The sequence shown here is derived from an EMBL/GenBank/DDBJ whole genome shotgun (WGS) entry which is preliminary data.</text>
</comment>
<dbReference type="SMART" id="SM00812">
    <property type="entry name" value="Alpha_L_fucos"/>
    <property type="match status" value="1"/>
</dbReference>
<dbReference type="InterPro" id="IPR057739">
    <property type="entry name" value="Glyco_hydro_29_N"/>
</dbReference>
<comment type="function">
    <text evidence="1">Alpha-L-fucosidase is responsible for hydrolyzing the alpha-1,6-linked fucose joined to the reducing-end N-acetylglucosamine of the carbohydrate moieties of glycoproteins.</text>
</comment>
<dbReference type="InterPro" id="IPR016286">
    <property type="entry name" value="FUC_metazoa-typ"/>
</dbReference>
<evidence type="ECO:0000256" key="6">
    <source>
        <dbReference type="ARBA" id="ARBA00023295"/>
    </source>
</evidence>
<name>A0ABU7PLA1_9ACTN</name>
<evidence type="ECO:0000256" key="4">
    <source>
        <dbReference type="ARBA" id="ARBA00022729"/>
    </source>
</evidence>
<dbReference type="PROSITE" id="PS51318">
    <property type="entry name" value="TAT"/>
    <property type="match status" value="1"/>
</dbReference>
<reference evidence="10 11" key="1">
    <citation type="submission" date="2023-12" db="EMBL/GenBank/DDBJ databases">
        <title>Streptomyces sp. V4-01.</title>
        <authorList>
            <person name="Somphong A."/>
            <person name="Phongsopitanun W."/>
        </authorList>
    </citation>
    <scope>NUCLEOTIDE SEQUENCE [LARGE SCALE GENOMIC DNA]</scope>
    <source>
        <strain evidence="10 11">V4-01</strain>
    </source>
</reference>
<sequence length="688" mass="72799">MSAVPLSRRSLIKAAALAGGAAAFGLPQALWPDAAQAYTVPSKMDWWYQARFGMFIHFGSYSYRGHGEWAFSNENWAKADYQAQVSAPFDPVSFDAAAIAELAANAGMKYLVITSKHHEGFALWDSGVAGFTDTTGTRRYTLPGYTAYRGDLLAALKRECEARGVAFGLYYSIMDWNHPSQTIRHNGTTFTRMSSLDARTAYVAGMKAHLQELLDRYDPAVLWFDGDWCGNPSSPTLDDWWTEADGADLYAWLIARKPGLVVNERVKRDFGLGDFMCPEQTVPAAPLQRPWETCATMNGAWGYNAASENSYRSVQAIVREMVTVVSRDGNYLLNIGPKGDGTVTAGSVTILKGLAGWMAVNGDSVHGATASPYATDPSWGTATKKDGRLFAHVFTWPPDGVLRIPALTNPVDRVHLMSDPSAALAYTVSGGLIAVSVPAAAPDAVDPVVCVEVSGVPAAAGAGVTAFADVGYAGAAALLPLGGHTAAQLSAAGVGPSAISSLRVPHGLKVTGYAADGFTGTAWTFTADTADLRTTGNNDAIVSLRVGFDPAVHFSLLNVTDGLALDSGGAVADGSNLKQWTPVDSPNLQWQAVDLGTGFHKLVNRTNGMAVDGWGSTTAGAPARQSAWNGGTSQQWQITDQGAGRYRIANRGTGLVLDGGGVVPSGSVAKQWTPVDSPNLLWRIQPVT</sequence>
<feature type="signal peptide" evidence="7">
    <location>
        <begin position="1"/>
        <end position="29"/>
    </location>
</feature>
<dbReference type="SUPFAM" id="SSF51445">
    <property type="entry name" value="(Trans)glycosidases"/>
    <property type="match status" value="1"/>
</dbReference>
<keyword evidence="5" id="KW-0378">Hydrolase</keyword>
<keyword evidence="6" id="KW-0326">Glycosidase</keyword>
<organism evidence="10 11">
    <name type="scientific">Actinacidiphila polyblastidii</name>
    <dbReference type="NCBI Taxonomy" id="3110430"/>
    <lineage>
        <taxon>Bacteria</taxon>
        <taxon>Bacillati</taxon>
        <taxon>Actinomycetota</taxon>
        <taxon>Actinomycetes</taxon>
        <taxon>Kitasatosporales</taxon>
        <taxon>Streptomycetaceae</taxon>
        <taxon>Actinacidiphila</taxon>
    </lineage>
</organism>
<dbReference type="PANTHER" id="PTHR10030:SF37">
    <property type="entry name" value="ALPHA-L-FUCOSIDASE-RELATED"/>
    <property type="match status" value="1"/>
</dbReference>
<dbReference type="InterPro" id="IPR017853">
    <property type="entry name" value="GH"/>
</dbReference>
<dbReference type="InterPro" id="IPR000772">
    <property type="entry name" value="Ricin_B_lectin"/>
</dbReference>
<evidence type="ECO:0000256" key="3">
    <source>
        <dbReference type="ARBA" id="ARBA00012662"/>
    </source>
</evidence>
<dbReference type="Gene3D" id="2.60.20.10">
    <property type="entry name" value="Crystallins"/>
    <property type="match status" value="1"/>
</dbReference>
<dbReference type="InterPro" id="IPR000933">
    <property type="entry name" value="Glyco_hydro_29"/>
</dbReference>
<evidence type="ECO:0000256" key="2">
    <source>
        <dbReference type="ARBA" id="ARBA00007951"/>
    </source>
</evidence>
<accession>A0ABU7PLA1</accession>
<dbReference type="InterPro" id="IPR011024">
    <property type="entry name" value="G_crystallin-like"/>
</dbReference>
<dbReference type="SUPFAM" id="SSF50370">
    <property type="entry name" value="Ricin B-like lectins"/>
    <property type="match status" value="1"/>
</dbReference>
<dbReference type="PANTHER" id="PTHR10030">
    <property type="entry name" value="ALPHA-L-FUCOSIDASE"/>
    <property type="match status" value="1"/>
</dbReference>
<dbReference type="RefSeq" id="WP_330800336.1">
    <property type="nucleotide sequence ID" value="NZ_JAZEWV010000049.1"/>
</dbReference>
<dbReference type="NCBIfam" id="TIGR01409">
    <property type="entry name" value="TAT_signal_seq"/>
    <property type="match status" value="1"/>
</dbReference>
<comment type="similarity">
    <text evidence="2">Belongs to the glycosyl hydrolase 29 family.</text>
</comment>
<evidence type="ECO:0000259" key="8">
    <source>
        <dbReference type="Pfam" id="PF01120"/>
    </source>
</evidence>
<dbReference type="InterPro" id="IPR019546">
    <property type="entry name" value="TAT_signal_bac_arc"/>
</dbReference>
<dbReference type="Gene3D" id="3.20.20.80">
    <property type="entry name" value="Glycosidases"/>
    <property type="match status" value="1"/>
</dbReference>
<dbReference type="EMBL" id="JAZEWV010000049">
    <property type="protein sequence ID" value="MEE4546615.1"/>
    <property type="molecule type" value="Genomic_DNA"/>
</dbReference>
<dbReference type="InterPro" id="IPR006311">
    <property type="entry name" value="TAT_signal"/>
</dbReference>
<dbReference type="InterPro" id="IPR035992">
    <property type="entry name" value="Ricin_B-like_lectins"/>
</dbReference>
<feature type="domain" description="Ricin B lectin" evidence="9">
    <location>
        <begin position="600"/>
        <end position="672"/>
    </location>
</feature>
<evidence type="ECO:0000256" key="5">
    <source>
        <dbReference type="ARBA" id="ARBA00022801"/>
    </source>
</evidence>
<dbReference type="PRINTS" id="PR00741">
    <property type="entry name" value="GLHYDRLASE29"/>
</dbReference>
<dbReference type="Pfam" id="PF14200">
    <property type="entry name" value="RicinB_lectin_2"/>
    <property type="match status" value="1"/>
</dbReference>
<evidence type="ECO:0000313" key="11">
    <source>
        <dbReference type="Proteomes" id="UP001344658"/>
    </source>
</evidence>
<evidence type="ECO:0000259" key="9">
    <source>
        <dbReference type="Pfam" id="PF14200"/>
    </source>
</evidence>
<keyword evidence="4 7" id="KW-0732">Signal</keyword>
<dbReference type="EC" id="3.2.1.51" evidence="3"/>